<name>A0A438IHU3_VITVI</name>
<organism evidence="1 2">
    <name type="scientific">Vitis vinifera</name>
    <name type="common">Grape</name>
    <dbReference type="NCBI Taxonomy" id="29760"/>
    <lineage>
        <taxon>Eukaryota</taxon>
        <taxon>Viridiplantae</taxon>
        <taxon>Streptophyta</taxon>
        <taxon>Embryophyta</taxon>
        <taxon>Tracheophyta</taxon>
        <taxon>Spermatophyta</taxon>
        <taxon>Magnoliopsida</taxon>
        <taxon>eudicotyledons</taxon>
        <taxon>Gunneridae</taxon>
        <taxon>Pentapetalae</taxon>
        <taxon>rosids</taxon>
        <taxon>Vitales</taxon>
        <taxon>Vitaceae</taxon>
        <taxon>Viteae</taxon>
        <taxon>Vitis</taxon>
    </lineage>
</organism>
<keyword evidence="1" id="KW-0808">Transferase</keyword>
<dbReference type="GO" id="GO:0032259">
    <property type="term" value="P:methylation"/>
    <property type="evidence" value="ECO:0007669"/>
    <property type="project" value="UniProtKB-KW"/>
</dbReference>
<sequence>MKLKQLESFLGDLQQFSNPKVELEQYPTGPHIASRMLYTAENSFGDVSNKVVADFGCGCGTLGVAAALLGAEHVIGLDIDPQSLEIASLNAEDLELDIILCTAMSRTWDGEVSFLIPLKWSLEAGSTSIKVGVCGWEVSGGFVLLNAILSQIVDTVVMNPPFGTRKKGADMDFLAVALKVASQAVYSLHKSSTRDHVRKAALRNFNASSAEVLCELRYDVQQLYKFHKKKEVDIAVDLWRFVPQKDKLGGIIADESLR</sequence>
<protein>
    <submittedName>
        <fullName evidence="1">Methyltransferase-like protein 5</fullName>
    </submittedName>
</protein>
<dbReference type="PANTHER" id="PTHR23290">
    <property type="entry name" value="RRNA N6-ADENOSINE-METHYLTRANSFERASE METTL5"/>
    <property type="match status" value="1"/>
</dbReference>
<dbReference type="GO" id="GO:0008168">
    <property type="term" value="F:methyltransferase activity"/>
    <property type="evidence" value="ECO:0007669"/>
    <property type="project" value="UniProtKB-KW"/>
</dbReference>
<dbReference type="SUPFAM" id="SSF53335">
    <property type="entry name" value="S-adenosyl-L-methionine-dependent methyltransferases"/>
    <property type="match status" value="1"/>
</dbReference>
<dbReference type="InterPro" id="IPR002052">
    <property type="entry name" value="DNA_methylase_N6_adenine_CS"/>
</dbReference>
<comment type="caution">
    <text evidence="1">The sequence shown here is derived from an EMBL/GenBank/DDBJ whole genome shotgun (WGS) entry which is preliminary data.</text>
</comment>
<dbReference type="InterPro" id="IPR051720">
    <property type="entry name" value="rRNA_MeTrfase/Polyamine_Synth"/>
</dbReference>
<dbReference type="Gene3D" id="3.40.50.150">
    <property type="entry name" value="Vaccinia Virus protein VP39"/>
    <property type="match status" value="1"/>
</dbReference>
<reference evidence="1 2" key="1">
    <citation type="journal article" date="2018" name="PLoS Genet.">
        <title>Population sequencing reveals clonal diversity and ancestral inbreeding in the grapevine cultivar Chardonnay.</title>
        <authorList>
            <person name="Roach M.J."/>
            <person name="Johnson D.L."/>
            <person name="Bohlmann J."/>
            <person name="van Vuuren H.J."/>
            <person name="Jones S.J."/>
            <person name="Pretorius I.S."/>
            <person name="Schmidt S.A."/>
            <person name="Borneman A.R."/>
        </authorList>
    </citation>
    <scope>NUCLEOTIDE SEQUENCE [LARGE SCALE GENOMIC DNA]</scope>
    <source>
        <strain evidence="2">cv. Chardonnay</strain>
        <tissue evidence="1">Leaf</tissue>
    </source>
</reference>
<dbReference type="AlphaFoldDB" id="A0A438IHU3"/>
<dbReference type="Proteomes" id="UP000288805">
    <property type="component" value="Unassembled WGS sequence"/>
</dbReference>
<dbReference type="CDD" id="cd02440">
    <property type="entry name" value="AdoMet_MTases"/>
    <property type="match status" value="1"/>
</dbReference>
<dbReference type="PROSITE" id="PS00092">
    <property type="entry name" value="N6_MTASE"/>
    <property type="match status" value="1"/>
</dbReference>
<gene>
    <name evidence="1" type="primary">Mettl5_0</name>
    <name evidence="1" type="ORF">CK203_020778</name>
</gene>
<dbReference type="Pfam" id="PF06325">
    <property type="entry name" value="PrmA"/>
    <property type="match status" value="1"/>
</dbReference>
<dbReference type="InterPro" id="IPR029063">
    <property type="entry name" value="SAM-dependent_MTases_sf"/>
</dbReference>
<accession>A0A438IHU3</accession>
<dbReference type="EMBL" id="QGNW01000108">
    <property type="protein sequence ID" value="RVW96272.1"/>
    <property type="molecule type" value="Genomic_DNA"/>
</dbReference>
<dbReference type="GO" id="GO:0003676">
    <property type="term" value="F:nucleic acid binding"/>
    <property type="evidence" value="ECO:0007669"/>
    <property type="project" value="InterPro"/>
</dbReference>
<evidence type="ECO:0000313" key="1">
    <source>
        <dbReference type="EMBL" id="RVW96272.1"/>
    </source>
</evidence>
<keyword evidence="1" id="KW-0489">Methyltransferase</keyword>
<dbReference type="PANTHER" id="PTHR23290:SF0">
    <property type="entry name" value="RRNA N6-ADENOSINE-METHYLTRANSFERASE METTL5"/>
    <property type="match status" value="1"/>
</dbReference>
<evidence type="ECO:0000313" key="2">
    <source>
        <dbReference type="Proteomes" id="UP000288805"/>
    </source>
</evidence>
<proteinExistence type="predicted"/>